<dbReference type="EMBL" id="JAFFZM010000002">
    <property type="protein sequence ID" value="MBO8197840.1"/>
    <property type="molecule type" value="Genomic_DNA"/>
</dbReference>
<keyword evidence="5 7" id="KW-0472">Membrane</keyword>
<evidence type="ECO:0000259" key="8">
    <source>
        <dbReference type="Pfam" id="PF00482"/>
    </source>
</evidence>
<keyword evidence="4 7" id="KW-1133">Transmembrane helix</keyword>
<feature type="domain" description="Type II secretion system protein GspF" evidence="8">
    <location>
        <begin position="204"/>
        <end position="261"/>
    </location>
</feature>
<name>A0ABS3XR12_9ACTN</name>
<feature type="transmembrane region" description="Helical" evidence="7">
    <location>
        <begin position="247"/>
        <end position="265"/>
    </location>
</feature>
<accession>A0ABS3XR12</accession>
<organism evidence="9 10">
    <name type="scientific">Streptomyces smyrnaeus</name>
    <dbReference type="NCBI Taxonomy" id="1387713"/>
    <lineage>
        <taxon>Bacteria</taxon>
        <taxon>Bacillati</taxon>
        <taxon>Actinomycetota</taxon>
        <taxon>Actinomycetes</taxon>
        <taxon>Kitasatosporales</taxon>
        <taxon>Streptomycetaceae</taxon>
        <taxon>Streptomyces</taxon>
    </lineage>
</organism>
<dbReference type="Proteomes" id="UP000721954">
    <property type="component" value="Unassembled WGS sequence"/>
</dbReference>
<keyword evidence="10" id="KW-1185">Reference proteome</keyword>
<evidence type="ECO:0000256" key="2">
    <source>
        <dbReference type="ARBA" id="ARBA00022475"/>
    </source>
</evidence>
<feature type="region of interest" description="Disordered" evidence="6">
    <location>
        <begin position="306"/>
        <end position="352"/>
    </location>
</feature>
<dbReference type="InterPro" id="IPR018076">
    <property type="entry name" value="T2SS_GspF_dom"/>
</dbReference>
<protein>
    <submittedName>
        <fullName evidence="9">Type II secretion system F family protein</fullName>
    </submittedName>
</protein>
<evidence type="ECO:0000256" key="6">
    <source>
        <dbReference type="SAM" id="MobiDB-lite"/>
    </source>
</evidence>
<feature type="transmembrane region" description="Helical" evidence="7">
    <location>
        <begin position="271"/>
        <end position="297"/>
    </location>
</feature>
<dbReference type="PANTHER" id="PTHR35007">
    <property type="entry name" value="INTEGRAL MEMBRANE PROTEIN-RELATED"/>
    <property type="match status" value="1"/>
</dbReference>
<sequence>MTGATGGPAGTEPAVAYAAYAAMVCAGAAAWLMTGRQNGARRARLLLAGGGEAAARRSAFEPPRWWRQATAAARRRLGERAGPEWWCLPAGVLVALLGRSWIPLLAALAAVPLVRSRLRRRAADRAAQEREGAVVELCAAAAGELRAGRQPDGALLAVDRTVVWRFGDEGAAVLAAARFGGDVPGALRQAALLPGAEGLAGAAACWQVAVEGGAGLAEGLEKVAAAVRARGEQREELRTQLAGPRSTALVLALLPVFGLAMGAAMEADPLWILLHTPAGFLCLTVGLLLEWAGLLWVARIVRSAEGAEEPGRTSEAKPTDHGAKPTRDGAAPTKGGMAPTERAAGPTGSWSG</sequence>
<gene>
    <name evidence="9" type="ORF">JW613_05935</name>
</gene>
<keyword evidence="3 7" id="KW-0812">Transmembrane</keyword>
<feature type="compositionally biased region" description="Basic and acidic residues" evidence="6">
    <location>
        <begin position="309"/>
        <end position="327"/>
    </location>
</feature>
<dbReference type="Pfam" id="PF00482">
    <property type="entry name" value="T2SSF"/>
    <property type="match status" value="1"/>
</dbReference>
<comment type="subcellular location">
    <subcellularLocation>
        <location evidence="1">Cell membrane</location>
        <topology evidence="1">Multi-pass membrane protein</topology>
    </subcellularLocation>
</comment>
<evidence type="ECO:0000313" key="9">
    <source>
        <dbReference type="EMBL" id="MBO8197840.1"/>
    </source>
</evidence>
<evidence type="ECO:0000256" key="3">
    <source>
        <dbReference type="ARBA" id="ARBA00022692"/>
    </source>
</evidence>
<evidence type="ECO:0000256" key="4">
    <source>
        <dbReference type="ARBA" id="ARBA00022989"/>
    </source>
</evidence>
<evidence type="ECO:0000256" key="1">
    <source>
        <dbReference type="ARBA" id="ARBA00004651"/>
    </source>
</evidence>
<proteinExistence type="predicted"/>
<feature type="transmembrane region" description="Helical" evidence="7">
    <location>
        <begin position="14"/>
        <end position="34"/>
    </location>
</feature>
<evidence type="ECO:0000256" key="7">
    <source>
        <dbReference type="SAM" id="Phobius"/>
    </source>
</evidence>
<comment type="caution">
    <text evidence="9">The sequence shown here is derived from an EMBL/GenBank/DDBJ whole genome shotgun (WGS) entry which is preliminary data.</text>
</comment>
<evidence type="ECO:0000313" key="10">
    <source>
        <dbReference type="Proteomes" id="UP000721954"/>
    </source>
</evidence>
<keyword evidence="2" id="KW-1003">Cell membrane</keyword>
<evidence type="ECO:0000256" key="5">
    <source>
        <dbReference type="ARBA" id="ARBA00023136"/>
    </source>
</evidence>
<reference evidence="9 10" key="1">
    <citation type="submission" date="2021-02" db="EMBL/GenBank/DDBJ databases">
        <title>Streptomyces spirodelae sp. nov., isolated from duckweed.</title>
        <authorList>
            <person name="Saimee Y."/>
            <person name="Duangmal K."/>
        </authorList>
    </citation>
    <scope>NUCLEOTIDE SEQUENCE [LARGE SCALE GENOMIC DNA]</scope>
    <source>
        <strain evidence="9 10">DSM 42105</strain>
    </source>
</reference>
<dbReference type="PANTHER" id="PTHR35007:SF4">
    <property type="entry name" value="CONSERVED TRANSMEMBRANE PROTEIN-RELATED"/>
    <property type="match status" value="1"/>
</dbReference>